<comment type="similarity">
    <text evidence="2">Belongs to the glutamate-gated ion channel (TC 1.A.10.1) family.</text>
</comment>
<keyword evidence="11" id="KW-0407">Ion channel</keyword>
<dbReference type="Pfam" id="PF00060">
    <property type="entry name" value="Lig_chan"/>
    <property type="match status" value="1"/>
</dbReference>
<dbReference type="Pfam" id="PF10613">
    <property type="entry name" value="Lig_chan-Glu_bd"/>
    <property type="match status" value="1"/>
</dbReference>
<comment type="caution">
    <text evidence="15">The sequence shown here is derived from an EMBL/GenBank/DDBJ whole genome shotgun (WGS) entry which is preliminary data.</text>
</comment>
<evidence type="ECO:0000256" key="1">
    <source>
        <dbReference type="ARBA" id="ARBA00004141"/>
    </source>
</evidence>
<evidence type="ECO:0000259" key="14">
    <source>
        <dbReference type="SMART" id="SM00918"/>
    </source>
</evidence>
<evidence type="ECO:0000256" key="7">
    <source>
        <dbReference type="ARBA" id="ARBA00023136"/>
    </source>
</evidence>
<dbReference type="Gene3D" id="3.40.190.10">
    <property type="entry name" value="Periplasmic binding protein-like II"/>
    <property type="match status" value="1"/>
</dbReference>
<organism evidence="15 16">
    <name type="scientific">Cryptotermes secundus</name>
    <dbReference type="NCBI Taxonomy" id="105785"/>
    <lineage>
        <taxon>Eukaryota</taxon>
        <taxon>Metazoa</taxon>
        <taxon>Ecdysozoa</taxon>
        <taxon>Arthropoda</taxon>
        <taxon>Hexapoda</taxon>
        <taxon>Insecta</taxon>
        <taxon>Pterygota</taxon>
        <taxon>Neoptera</taxon>
        <taxon>Polyneoptera</taxon>
        <taxon>Dictyoptera</taxon>
        <taxon>Blattodea</taxon>
        <taxon>Blattoidea</taxon>
        <taxon>Termitoidae</taxon>
        <taxon>Kalotermitidae</taxon>
        <taxon>Cryptotermitinae</taxon>
        <taxon>Cryptotermes</taxon>
    </lineage>
</organism>
<keyword evidence="10" id="KW-1071">Ligand-gated ion channel</keyword>
<evidence type="ECO:0000256" key="5">
    <source>
        <dbReference type="ARBA" id="ARBA00022989"/>
    </source>
</evidence>
<feature type="domain" description="Ionotropic glutamate receptor C-terminal" evidence="13">
    <location>
        <begin position="40"/>
        <end position="272"/>
    </location>
</feature>
<keyword evidence="6" id="KW-0406">Ion transport</keyword>
<comment type="subcellular location">
    <subcellularLocation>
        <location evidence="1">Membrane</location>
        <topology evidence="1">Multi-pass membrane protein</topology>
    </subcellularLocation>
</comment>
<name>A0A2J7RLD4_9NEOP</name>
<protein>
    <recommendedName>
        <fullName evidence="17">Ionotropic glutamate receptor L-glutamate and glycine-binding domain-containing protein</fullName>
    </recommendedName>
</protein>
<evidence type="ECO:0000256" key="2">
    <source>
        <dbReference type="ARBA" id="ARBA00008685"/>
    </source>
</evidence>
<feature type="domain" description="Ionotropic glutamate receptor L-glutamate and glycine-binding" evidence="14">
    <location>
        <begin position="51"/>
        <end position="109"/>
    </location>
</feature>
<dbReference type="PANTHER" id="PTHR18966">
    <property type="entry name" value="IONOTROPIC GLUTAMATE RECEPTOR"/>
    <property type="match status" value="1"/>
</dbReference>
<keyword evidence="9" id="KW-0325">Glycoprotein</keyword>
<dbReference type="SMART" id="SM00918">
    <property type="entry name" value="Lig_chan-Glu_bd"/>
    <property type="match status" value="1"/>
</dbReference>
<dbReference type="SUPFAM" id="SSF53850">
    <property type="entry name" value="Periplasmic binding protein-like II"/>
    <property type="match status" value="1"/>
</dbReference>
<feature type="transmembrane region" description="Helical" evidence="12">
    <location>
        <begin position="165"/>
        <end position="186"/>
    </location>
</feature>
<evidence type="ECO:0000256" key="3">
    <source>
        <dbReference type="ARBA" id="ARBA00022448"/>
    </source>
</evidence>
<keyword evidence="4 12" id="KW-0812">Transmembrane</keyword>
<keyword evidence="8" id="KW-0675">Receptor</keyword>
<evidence type="ECO:0000256" key="4">
    <source>
        <dbReference type="ARBA" id="ARBA00022692"/>
    </source>
</evidence>
<dbReference type="AlphaFoldDB" id="A0A2J7RLD4"/>
<reference evidence="15 16" key="1">
    <citation type="submission" date="2017-12" db="EMBL/GenBank/DDBJ databases">
        <title>Hemimetabolous genomes reveal molecular basis of termite eusociality.</title>
        <authorList>
            <person name="Harrison M.C."/>
            <person name="Jongepier E."/>
            <person name="Robertson H.M."/>
            <person name="Arning N."/>
            <person name="Bitard-Feildel T."/>
            <person name="Chao H."/>
            <person name="Childers C.P."/>
            <person name="Dinh H."/>
            <person name="Doddapaneni H."/>
            <person name="Dugan S."/>
            <person name="Gowin J."/>
            <person name="Greiner C."/>
            <person name="Han Y."/>
            <person name="Hu H."/>
            <person name="Hughes D.S.T."/>
            <person name="Huylmans A.-K."/>
            <person name="Kemena C."/>
            <person name="Kremer L.P.M."/>
            <person name="Lee S.L."/>
            <person name="Lopez-Ezquerra A."/>
            <person name="Mallet L."/>
            <person name="Monroy-Kuhn J.M."/>
            <person name="Moser A."/>
            <person name="Murali S.C."/>
            <person name="Muzny D.M."/>
            <person name="Otani S."/>
            <person name="Piulachs M.-D."/>
            <person name="Poelchau M."/>
            <person name="Qu J."/>
            <person name="Schaub F."/>
            <person name="Wada-Katsumata A."/>
            <person name="Worley K.C."/>
            <person name="Xie Q."/>
            <person name="Ylla G."/>
            <person name="Poulsen M."/>
            <person name="Gibbs R.A."/>
            <person name="Schal C."/>
            <person name="Richards S."/>
            <person name="Belles X."/>
            <person name="Korb J."/>
            <person name="Bornberg-Bauer E."/>
        </authorList>
    </citation>
    <scope>NUCLEOTIDE SEQUENCE [LARGE SCALE GENOMIC DNA]</scope>
    <source>
        <tissue evidence="15">Whole body</tissue>
    </source>
</reference>
<evidence type="ECO:0000256" key="12">
    <source>
        <dbReference type="SAM" id="Phobius"/>
    </source>
</evidence>
<keyword evidence="16" id="KW-1185">Reference proteome</keyword>
<evidence type="ECO:0000259" key="13">
    <source>
        <dbReference type="SMART" id="SM00079"/>
    </source>
</evidence>
<keyword evidence="7 12" id="KW-0472">Membrane</keyword>
<evidence type="ECO:0008006" key="17">
    <source>
        <dbReference type="Google" id="ProtNLM"/>
    </source>
</evidence>
<feature type="transmembrane region" description="Helical" evidence="12">
    <location>
        <begin position="226"/>
        <end position="251"/>
    </location>
</feature>
<dbReference type="InterPro" id="IPR019594">
    <property type="entry name" value="Glu/Gly-bd"/>
</dbReference>
<dbReference type="GO" id="GO:0016020">
    <property type="term" value="C:membrane"/>
    <property type="evidence" value="ECO:0007669"/>
    <property type="project" value="UniProtKB-SubCell"/>
</dbReference>
<dbReference type="SMART" id="SM00079">
    <property type="entry name" value="PBPe"/>
    <property type="match status" value="1"/>
</dbReference>
<proteinExistence type="inferred from homology"/>
<evidence type="ECO:0000313" key="15">
    <source>
        <dbReference type="EMBL" id="PNF41652.1"/>
    </source>
</evidence>
<gene>
    <name evidence="15" type="ORF">B7P43_G07625</name>
</gene>
<accession>A0A2J7RLD4</accession>
<evidence type="ECO:0000256" key="11">
    <source>
        <dbReference type="ARBA" id="ARBA00023303"/>
    </source>
</evidence>
<evidence type="ECO:0000256" key="10">
    <source>
        <dbReference type="ARBA" id="ARBA00023286"/>
    </source>
</evidence>
<dbReference type="Proteomes" id="UP000235965">
    <property type="component" value="Unassembled WGS sequence"/>
</dbReference>
<dbReference type="OrthoDB" id="6117597at2759"/>
<keyword evidence="5 12" id="KW-1133">Transmembrane helix</keyword>
<dbReference type="Gene3D" id="1.10.287.70">
    <property type="match status" value="1"/>
</dbReference>
<dbReference type="InterPro" id="IPR001320">
    <property type="entry name" value="Iontro_rcpt_C"/>
</dbReference>
<dbReference type="GO" id="GO:0015276">
    <property type="term" value="F:ligand-gated monoatomic ion channel activity"/>
    <property type="evidence" value="ECO:0007669"/>
    <property type="project" value="InterPro"/>
</dbReference>
<sequence>MYHISDNLQEFHFGTWNPSSGLYVSSEGDIYDRRSNLQGTVISASSIQGPPMTAIDKETGRIMGFVGDVWAELELRMNFRTELKREPADSYGALTKNGTWTGMIALLVSGDVEVAVGDFTVNTQRAKAVDFTVPVSESVVSVYVRWIELRDFDLKDFLAPFSKELWITAIAVIFTMSLCLAAIRSFEHHEESRRRYGAFRYLLHVYSIFCQQGVEAVPGAMSCRLVYVGVYFTAVTLCAAYSATLVSSLAVQTNALPFKNFQQMLKRNDFEMGVVNNSAVLSEFEFIKTST</sequence>
<evidence type="ECO:0000313" key="16">
    <source>
        <dbReference type="Proteomes" id="UP000235965"/>
    </source>
</evidence>
<keyword evidence="3" id="KW-0813">Transport</keyword>
<evidence type="ECO:0000256" key="8">
    <source>
        <dbReference type="ARBA" id="ARBA00023170"/>
    </source>
</evidence>
<evidence type="ECO:0000256" key="6">
    <source>
        <dbReference type="ARBA" id="ARBA00023065"/>
    </source>
</evidence>
<dbReference type="EMBL" id="NEVH01002690">
    <property type="protein sequence ID" value="PNF41652.1"/>
    <property type="molecule type" value="Genomic_DNA"/>
</dbReference>
<evidence type="ECO:0000256" key="9">
    <source>
        <dbReference type="ARBA" id="ARBA00023180"/>
    </source>
</evidence>
<dbReference type="InterPro" id="IPR015683">
    <property type="entry name" value="Ionotropic_Glu_rcpt"/>
</dbReference>